<dbReference type="Proteomes" id="UP000241818">
    <property type="component" value="Unassembled WGS sequence"/>
</dbReference>
<protein>
    <submittedName>
        <fullName evidence="2">Uncharacterized protein</fullName>
    </submittedName>
</protein>
<dbReference type="EMBL" id="KZ679016">
    <property type="protein sequence ID" value="PSS10975.1"/>
    <property type="molecule type" value="Genomic_DNA"/>
</dbReference>
<feature type="region of interest" description="Disordered" evidence="1">
    <location>
        <begin position="65"/>
        <end position="88"/>
    </location>
</feature>
<evidence type="ECO:0000313" key="3">
    <source>
        <dbReference type="Proteomes" id="UP000241818"/>
    </source>
</evidence>
<name>A0A2T3AU09_AMORE</name>
<sequence length="269" mass="30495">MSTYIPPGWTPERLETATAADLQTLPEEQLALIPLASIPITNRDARKFLKQFQISHADLVQRERLGLPPLPPSQPREQQPPAPREEAPEQFVQVVEEKRLDDFGFVVFRTTYTNEQAWERWQKEYDDLLEKSMDDCQGGGVQRVREKLLSSLVDDSDLDGMGLEGIPSAFAEIRENGDVPPGLDVGMCMVVDEAAMRSLLEPVEGQEPWVWAVDVHHEFTENQDESEYPGYFKVAISSLVPDLWPMLAGPEMPPQELWPFARPIWKSAV</sequence>
<dbReference type="STRING" id="857342.A0A2T3AU09"/>
<evidence type="ECO:0000256" key="1">
    <source>
        <dbReference type="SAM" id="MobiDB-lite"/>
    </source>
</evidence>
<reference evidence="2 3" key="1">
    <citation type="journal article" date="2018" name="New Phytol.">
        <title>Comparative genomics and transcriptomics depict ericoid mycorrhizal fungi as versatile saprotrophs and plant mutualists.</title>
        <authorList>
            <person name="Martino E."/>
            <person name="Morin E."/>
            <person name="Grelet G.A."/>
            <person name="Kuo A."/>
            <person name="Kohler A."/>
            <person name="Daghino S."/>
            <person name="Barry K.W."/>
            <person name="Cichocki N."/>
            <person name="Clum A."/>
            <person name="Dockter R.B."/>
            <person name="Hainaut M."/>
            <person name="Kuo R.C."/>
            <person name="LaButti K."/>
            <person name="Lindahl B.D."/>
            <person name="Lindquist E.A."/>
            <person name="Lipzen A."/>
            <person name="Khouja H.R."/>
            <person name="Magnuson J."/>
            <person name="Murat C."/>
            <person name="Ohm R.A."/>
            <person name="Singer S.W."/>
            <person name="Spatafora J.W."/>
            <person name="Wang M."/>
            <person name="Veneault-Fourrey C."/>
            <person name="Henrissat B."/>
            <person name="Grigoriev I.V."/>
            <person name="Martin F.M."/>
            <person name="Perotto S."/>
        </authorList>
    </citation>
    <scope>NUCLEOTIDE SEQUENCE [LARGE SCALE GENOMIC DNA]</scope>
    <source>
        <strain evidence="2 3">ATCC 22711</strain>
    </source>
</reference>
<dbReference type="GeneID" id="36575131"/>
<feature type="compositionally biased region" description="Pro residues" evidence="1">
    <location>
        <begin position="68"/>
        <end position="82"/>
    </location>
</feature>
<evidence type="ECO:0000313" key="2">
    <source>
        <dbReference type="EMBL" id="PSS10975.1"/>
    </source>
</evidence>
<dbReference type="InParanoid" id="A0A2T3AU09"/>
<proteinExistence type="predicted"/>
<gene>
    <name evidence="2" type="ORF">M430DRAFT_37092</name>
</gene>
<accession>A0A2T3AU09</accession>
<organism evidence="2 3">
    <name type="scientific">Amorphotheca resinae ATCC 22711</name>
    <dbReference type="NCBI Taxonomy" id="857342"/>
    <lineage>
        <taxon>Eukaryota</taxon>
        <taxon>Fungi</taxon>
        <taxon>Dikarya</taxon>
        <taxon>Ascomycota</taxon>
        <taxon>Pezizomycotina</taxon>
        <taxon>Leotiomycetes</taxon>
        <taxon>Helotiales</taxon>
        <taxon>Amorphothecaceae</taxon>
        <taxon>Amorphotheca</taxon>
    </lineage>
</organism>
<dbReference type="OrthoDB" id="4869816at2759"/>
<keyword evidence="3" id="KW-1185">Reference proteome</keyword>
<dbReference type="RefSeq" id="XP_024718154.1">
    <property type="nucleotide sequence ID" value="XM_024867050.1"/>
</dbReference>
<dbReference type="AlphaFoldDB" id="A0A2T3AU09"/>